<dbReference type="SUPFAM" id="SSF56300">
    <property type="entry name" value="Metallo-dependent phosphatases"/>
    <property type="match status" value="1"/>
</dbReference>
<dbReference type="InterPro" id="IPR029052">
    <property type="entry name" value="Metallo-depent_PP-like"/>
</dbReference>
<reference evidence="2" key="1">
    <citation type="submission" date="2020-03" db="EMBL/GenBank/DDBJ databases">
        <title>The deep terrestrial virosphere.</title>
        <authorList>
            <person name="Holmfeldt K."/>
            <person name="Nilsson E."/>
            <person name="Simone D."/>
            <person name="Lopez-Fernandez M."/>
            <person name="Wu X."/>
            <person name="de Brujin I."/>
            <person name="Lundin D."/>
            <person name="Andersson A."/>
            <person name="Bertilsson S."/>
            <person name="Dopson M."/>
        </authorList>
    </citation>
    <scope>NUCLEOTIDE SEQUENCE</scope>
    <source>
        <strain evidence="2">MM415B00565</strain>
    </source>
</reference>
<dbReference type="EMBL" id="MT141509">
    <property type="protein sequence ID" value="QJA63940.1"/>
    <property type="molecule type" value="Genomic_DNA"/>
</dbReference>
<organism evidence="2">
    <name type="scientific">viral metagenome</name>
    <dbReference type="NCBI Taxonomy" id="1070528"/>
    <lineage>
        <taxon>unclassified sequences</taxon>
        <taxon>metagenomes</taxon>
        <taxon>organismal metagenomes</taxon>
    </lineage>
</organism>
<dbReference type="InterPro" id="IPR004843">
    <property type="entry name" value="Calcineurin-like_PHP"/>
</dbReference>
<dbReference type="AlphaFoldDB" id="A0A6M3J2E5"/>
<protein>
    <recommendedName>
        <fullName evidence="1">Calcineurin-like phosphoesterase domain-containing protein</fullName>
    </recommendedName>
</protein>
<feature type="domain" description="Calcineurin-like phosphoesterase" evidence="1">
    <location>
        <begin position="39"/>
        <end position="143"/>
    </location>
</feature>
<proteinExistence type="predicted"/>
<evidence type="ECO:0000259" key="1">
    <source>
        <dbReference type="Pfam" id="PF00149"/>
    </source>
</evidence>
<name>A0A6M3J2E5_9ZZZZ</name>
<dbReference type="Pfam" id="PF00149">
    <property type="entry name" value="Metallophos"/>
    <property type="match status" value="1"/>
</dbReference>
<gene>
    <name evidence="2" type="ORF">MM415B00565_0024</name>
</gene>
<evidence type="ECO:0000313" key="2">
    <source>
        <dbReference type="EMBL" id="QJA63940.1"/>
    </source>
</evidence>
<sequence>MGDYAECILKDDKRFDISSFPDWVLKERDNLTEVQREFVVELFKPVKDKIICLLTGNHEEALHLHKQDNFTKNICKDLGVTYGGYSCFVPLIFDRESSSESHQFIIHAHHGAGAAQSEGGRLMRLMRLVNDIQADIYLMGHLHTITTYTPQRLTLRNGKIKSLPLVAAMTGSWLKTYQQGAPASYAERAGYKPSVIGCPCIIINPAEQTITVES</sequence>
<accession>A0A6M3J2E5</accession>